<evidence type="ECO:0000313" key="2">
    <source>
        <dbReference type="Proteomes" id="UP000489600"/>
    </source>
</evidence>
<dbReference type="Gene3D" id="1.10.8.270">
    <property type="entry name" value="putative rabgap domain of human tbc1 domain family member 14 like domains"/>
    <property type="match status" value="1"/>
</dbReference>
<organism evidence="1 2">
    <name type="scientific">Arabis nemorensis</name>
    <dbReference type="NCBI Taxonomy" id="586526"/>
    <lineage>
        <taxon>Eukaryota</taxon>
        <taxon>Viridiplantae</taxon>
        <taxon>Streptophyta</taxon>
        <taxon>Embryophyta</taxon>
        <taxon>Tracheophyta</taxon>
        <taxon>Spermatophyta</taxon>
        <taxon>Magnoliopsida</taxon>
        <taxon>eudicotyledons</taxon>
        <taxon>Gunneridae</taxon>
        <taxon>Pentapetalae</taxon>
        <taxon>rosids</taxon>
        <taxon>malvids</taxon>
        <taxon>Brassicales</taxon>
        <taxon>Brassicaceae</taxon>
        <taxon>Arabideae</taxon>
        <taxon>Arabis</taxon>
    </lineage>
</organism>
<proteinExistence type="predicted"/>
<dbReference type="SUPFAM" id="SSF47923">
    <property type="entry name" value="Ypt/Rab-GAP domain of gyp1p"/>
    <property type="match status" value="1"/>
</dbReference>
<gene>
    <name evidence="1" type="ORF">ANE_LOCUS18478</name>
</gene>
<accession>A0A565C2Z8</accession>
<evidence type="ECO:0000313" key="1">
    <source>
        <dbReference type="EMBL" id="VVB08034.1"/>
    </source>
</evidence>
<dbReference type="EMBL" id="CABITT030000006">
    <property type="protein sequence ID" value="VVB08034.1"/>
    <property type="molecule type" value="Genomic_DNA"/>
</dbReference>
<reference evidence="1" key="1">
    <citation type="submission" date="2019-07" db="EMBL/GenBank/DDBJ databases">
        <authorList>
            <person name="Dittberner H."/>
        </authorList>
    </citation>
    <scope>NUCLEOTIDE SEQUENCE [LARGE SCALE GENOMIC DNA]</scope>
</reference>
<sequence>MFGYGKSSSTYTARGNSSIDQSRGLGVFVRRLHPDNTFEERNKLRNHKRYQYCAWKEECRKMVPLVGCGNFVTMAVALMLLERIGISAFYENESNQARLWDILSIYTWLYLDMGYVQGKSTLAIMVNLRCGRT</sequence>
<keyword evidence="2" id="KW-1185">Reference proteome</keyword>
<dbReference type="InterPro" id="IPR035969">
    <property type="entry name" value="Rab-GAP_TBC_sf"/>
</dbReference>
<protein>
    <submittedName>
        <fullName evidence="1">Uncharacterized protein</fullName>
    </submittedName>
</protein>
<dbReference type="Proteomes" id="UP000489600">
    <property type="component" value="Unassembled WGS sequence"/>
</dbReference>
<name>A0A565C2Z8_9BRAS</name>
<comment type="caution">
    <text evidence="1">The sequence shown here is derived from an EMBL/GenBank/DDBJ whole genome shotgun (WGS) entry which is preliminary data.</text>
</comment>
<dbReference type="AlphaFoldDB" id="A0A565C2Z8"/>
<dbReference type="OrthoDB" id="10264062at2759"/>